<sequence length="187" mass="21849">MNILQLFMFTILLPLFSARTLKADVDKRDDSQENDPTNEELSSLMIKYLRQKISEKKPTEYQKSSEPHTKATYGKSENTDEFKKSVRKKQPHYEVDCDDDDKDDDIEDMELDPMSLDQLPDEDDSDSMETVAPAMHLRPIYPLYPPVSPMVYPPIRLLEQPARFPTQRGPIYNGFLAPYRRIRYVNI</sequence>
<organism evidence="3 4">
    <name type="scientific">Rhynchophorus ferrugineus</name>
    <name type="common">Red palm weevil</name>
    <name type="synonym">Curculio ferrugineus</name>
    <dbReference type="NCBI Taxonomy" id="354439"/>
    <lineage>
        <taxon>Eukaryota</taxon>
        <taxon>Metazoa</taxon>
        <taxon>Ecdysozoa</taxon>
        <taxon>Arthropoda</taxon>
        <taxon>Hexapoda</taxon>
        <taxon>Insecta</taxon>
        <taxon>Pterygota</taxon>
        <taxon>Neoptera</taxon>
        <taxon>Endopterygota</taxon>
        <taxon>Coleoptera</taxon>
        <taxon>Polyphaga</taxon>
        <taxon>Cucujiformia</taxon>
        <taxon>Curculionidae</taxon>
        <taxon>Dryophthorinae</taxon>
        <taxon>Rhynchophorus</taxon>
    </lineage>
</organism>
<protein>
    <submittedName>
        <fullName evidence="3">Uncharacterized protein</fullName>
    </submittedName>
</protein>
<dbReference type="EMBL" id="JAACXV010014185">
    <property type="protein sequence ID" value="KAF7269787.1"/>
    <property type="molecule type" value="Genomic_DNA"/>
</dbReference>
<proteinExistence type="predicted"/>
<evidence type="ECO:0000313" key="4">
    <source>
        <dbReference type="Proteomes" id="UP000625711"/>
    </source>
</evidence>
<keyword evidence="2" id="KW-0732">Signal</keyword>
<feature type="chain" id="PRO_5032590284" evidence="2">
    <location>
        <begin position="19"/>
        <end position="187"/>
    </location>
</feature>
<evidence type="ECO:0000313" key="3">
    <source>
        <dbReference type="EMBL" id="KAF7269787.1"/>
    </source>
</evidence>
<feature type="region of interest" description="Disordered" evidence="1">
    <location>
        <begin position="55"/>
        <end position="108"/>
    </location>
</feature>
<dbReference type="Proteomes" id="UP000625711">
    <property type="component" value="Unassembled WGS sequence"/>
</dbReference>
<evidence type="ECO:0000256" key="1">
    <source>
        <dbReference type="SAM" id="MobiDB-lite"/>
    </source>
</evidence>
<comment type="caution">
    <text evidence="3">The sequence shown here is derived from an EMBL/GenBank/DDBJ whole genome shotgun (WGS) entry which is preliminary data.</text>
</comment>
<accession>A0A834I9Q0</accession>
<reference evidence="3" key="1">
    <citation type="submission" date="2020-08" db="EMBL/GenBank/DDBJ databases">
        <title>Genome sequencing and assembly of the red palm weevil Rhynchophorus ferrugineus.</title>
        <authorList>
            <person name="Dias G.B."/>
            <person name="Bergman C.M."/>
            <person name="Manee M."/>
        </authorList>
    </citation>
    <scope>NUCLEOTIDE SEQUENCE</scope>
    <source>
        <strain evidence="3">AA-2017</strain>
        <tissue evidence="3">Whole larva</tissue>
    </source>
</reference>
<name>A0A834I9Q0_RHYFE</name>
<keyword evidence="4" id="KW-1185">Reference proteome</keyword>
<dbReference type="AlphaFoldDB" id="A0A834I9Q0"/>
<feature type="compositionally biased region" description="Acidic residues" evidence="1">
    <location>
        <begin position="96"/>
        <end position="108"/>
    </location>
</feature>
<feature type="compositionally biased region" description="Basic and acidic residues" evidence="1">
    <location>
        <begin position="55"/>
        <end position="69"/>
    </location>
</feature>
<gene>
    <name evidence="3" type="ORF">GWI33_017191</name>
</gene>
<evidence type="ECO:0000256" key="2">
    <source>
        <dbReference type="SAM" id="SignalP"/>
    </source>
</evidence>
<feature type="region of interest" description="Disordered" evidence="1">
    <location>
        <begin position="26"/>
        <end position="45"/>
    </location>
</feature>
<feature type="signal peptide" evidence="2">
    <location>
        <begin position="1"/>
        <end position="18"/>
    </location>
</feature>